<evidence type="ECO:0000256" key="4">
    <source>
        <dbReference type="ARBA" id="ARBA00009691"/>
    </source>
</evidence>
<evidence type="ECO:0000313" key="17">
    <source>
        <dbReference type="Proteomes" id="UP000423396"/>
    </source>
</evidence>
<comment type="pathway">
    <text evidence="3 14">Amino-acid biosynthesis; S-adenosyl-L-methionine biosynthesis; S-adenosyl-L-methionine from L-methionine: step 1/1.</text>
</comment>
<evidence type="ECO:0000256" key="2">
    <source>
        <dbReference type="ARBA" id="ARBA00003775"/>
    </source>
</evidence>
<sequence>MRNINVQLSHWADIDSLDVELVERKGVGHPDYIADSASEEASRKLSLYYLKNYGVILHHNLDKTLLVGGQAAPKFKGGEVLHPIYIVVSGRATTEVKTEHGTESIPVGTIIIESVKEWIKDHFRYLDPEKHVVVDYKIGKGSTDLVGIFEASKKVPLSNDTSFGVGFAPYSKLENLVFNTERLLNSKEIKAKIPEIGEDIKVMGLRKGNRIELTVAMAVISQLVEDINQYINVKEEAKNQILDLAAKLVPNYDVKVNINTGDKIDRGIVYLTVTGTSAEHGDDGMTGRGNRATGLITPMRPMSLEATAGKNPVNHVGKLYNIVANLIAQKVSQEVKGVKSVQVEVLGQIGRPIDDPLIANVQVMTEDGKINDNMKREIEGITDEMLGNIVKISDLILEGKVTLF</sequence>
<dbReference type="GO" id="GO:0006730">
    <property type="term" value="P:one-carbon metabolic process"/>
    <property type="evidence" value="ECO:0007669"/>
    <property type="project" value="UniProtKB-KW"/>
</dbReference>
<keyword evidence="11 14" id="KW-0460">Magnesium</keyword>
<dbReference type="KEGG" id="sazo:D1868_00950"/>
<accession>A0A650CLE9</accession>
<reference evidence="16 17" key="1">
    <citation type="submission" date="2019-10" db="EMBL/GenBank/DDBJ databases">
        <title>Genome Sequences from Six Type Strain Members of the Archaeal Family Sulfolobaceae: Acidianus ambivalens, Acidianus infernus, Metallosphaera prunae, Stygiolobus azoricus, Sulfolobus metallicus, and Sulfurisphaera ohwakuensis.</title>
        <authorList>
            <person name="Counts J.A."/>
            <person name="Kelly R.M."/>
        </authorList>
    </citation>
    <scope>NUCLEOTIDE SEQUENCE [LARGE SCALE GENOMIC DNA]</scope>
    <source>
        <strain evidence="16 17">FC6</strain>
    </source>
</reference>
<dbReference type="Gene3D" id="3.30.300.10">
    <property type="match status" value="1"/>
</dbReference>
<dbReference type="UniPathway" id="UPA00315">
    <property type="reaction ID" value="UER00080"/>
</dbReference>
<comment type="cofactor">
    <cofactor evidence="1 14">
        <name>Mg(2+)</name>
        <dbReference type="ChEBI" id="CHEBI:18420"/>
    </cofactor>
</comment>
<dbReference type="AlphaFoldDB" id="A0A650CLE9"/>
<dbReference type="InterPro" id="IPR002795">
    <property type="entry name" value="S-AdoMet_synthetase_arc"/>
</dbReference>
<dbReference type="GO" id="GO:0000287">
    <property type="term" value="F:magnesium ion binding"/>
    <property type="evidence" value="ECO:0007669"/>
    <property type="project" value="UniProtKB-UniRule"/>
</dbReference>
<evidence type="ECO:0000256" key="6">
    <source>
        <dbReference type="ARBA" id="ARBA00020319"/>
    </source>
</evidence>
<evidence type="ECO:0000256" key="12">
    <source>
        <dbReference type="ARBA" id="ARBA00032151"/>
    </source>
</evidence>
<evidence type="ECO:0000256" key="5">
    <source>
        <dbReference type="ARBA" id="ARBA00012828"/>
    </source>
</evidence>
<keyword evidence="8 14" id="KW-0808">Transferase</keyword>
<evidence type="ECO:0000256" key="13">
    <source>
        <dbReference type="ARBA" id="ARBA00048344"/>
    </source>
</evidence>
<evidence type="ECO:0000256" key="9">
    <source>
        <dbReference type="ARBA" id="ARBA00022741"/>
    </source>
</evidence>
<dbReference type="Pfam" id="PF01941">
    <property type="entry name" value="AdoMet_Synthase"/>
    <property type="match status" value="1"/>
</dbReference>
<protein>
    <recommendedName>
        <fullName evidence="6 14">S-adenosylmethionine synthase</fullName>
        <shortName evidence="14">AdoMet synthase</shortName>
        <ecNumber evidence="5 14">2.5.1.6</ecNumber>
    </recommendedName>
    <alternativeName>
        <fullName evidence="12 14">Methionine adenosyltransferase</fullName>
    </alternativeName>
</protein>
<dbReference type="Gene3D" id="3.30.300.280">
    <property type="entry name" value="S-adenosylmethionine synthetase, C-terminal domain"/>
    <property type="match status" value="2"/>
</dbReference>
<evidence type="ECO:0000256" key="1">
    <source>
        <dbReference type="ARBA" id="ARBA00001946"/>
    </source>
</evidence>
<proteinExistence type="inferred from homology"/>
<keyword evidence="15" id="KW-0175">Coiled coil</keyword>
<dbReference type="GO" id="GO:0005524">
    <property type="term" value="F:ATP binding"/>
    <property type="evidence" value="ECO:0007669"/>
    <property type="project" value="UniProtKB-UniRule"/>
</dbReference>
<comment type="similarity">
    <text evidence="4 14">Belongs to the AdoMet synthase 2 family.</text>
</comment>
<keyword evidence="10 14" id="KW-0067">ATP-binding</keyword>
<evidence type="ECO:0000256" key="10">
    <source>
        <dbReference type="ARBA" id="ARBA00022840"/>
    </source>
</evidence>
<dbReference type="PANTHER" id="PTHR36697">
    <property type="entry name" value="S-ADENOSYLMETHIONINE SYNTHASE"/>
    <property type="match status" value="1"/>
</dbReference>
<keyword evidence="17" id="KW-1185">Reference proteome</keyword>
<keyword evidence="7 14" id="KW-0554">One-carbon metabolism</keyword>
<evidence type="ECO:0000256" key="14">
    <source>
        <dbReference type="HAMAP-Rule" id="MF_00136"/>
    </source>
</evidence>
<dbReference type="NCBIfam" id="NF003365">
    <property type="entry name" value="PRK04439.1-4"/>
    <property type="match status" value="1"/>
</dbReference>
<dbReference type="GO" id="GO:0006556">
    <property type="term" value="P:S-adenosylmethionine biosynthetic process"/>
    <property type="evidence" value="ECO:0007669"/>
    <property type="project" value="UniProtKB-UniRule"/>
</dbReference>
<dbReference type="HAMAP" id="MF_00136">
    <property type="entry name" value="S_AdoMet_synth2"/>
    <property type="match status" value="1"/>
</dbReference>
<comment type="catalytic activity">
    <reaction evidence="13 14">
        <text>L-methionine + ATP + H2O = S-adenosyl-L-methionine + phosphate + diphosphate</text>
        <dbReference type="Rhea" id="RHEA:21080"/>
        <dbReference type="ChEBI" id="CHEBI:15377"/>
        <dbReference type="ChEBI" id="CHEBI:30616"/>
        <dbReference type="ChEBI" id="CHEBI:33019"/>
        <dbReference type="ChEBI" id="CHEBI:43474"/>
        <dbReference type="ChEBI" id="CHEBI:57844"/>
        <dbReference type="ChEBI" id="CHEBI:59789"/>
        <dbReference type="EC" id="2.5.1.6"/>
    </reaction>
</comment>
<feature type="binding site" evidence="14">
    <location>
        <begin position="139"/>
        <end position="144"/>
    </location>
    <ligand>
        <name>ATP</name>
        <dbReference type="ChEBI" id="CHEBI:30616"/>
    </ligand>
</feature>
<evidence type="ECO:0000256" key="3">
    <source>
        <dbReference type="ARBA" id="ARBA00005224"/>
    </source>
</evidence>
<comment type="function">
    <text evidence="2 14">Catalyzes the formation of S-adenosylmethionine from methionine and ATP.</text>
</comment>
<dbReference type="EMBL" id="CP045483">
    <property type="protein sequence ID" value="QGR18704.1"/>
    <property type="molecule type" value="Genomic_DNA"/>
</dbReference>
<dbReference type="GO" id="GO:0004478">
    <property type="term" value="F:methionine adenosyltransferase activity"/>
    <property type="evidence" value="ECO:0007669"/>
    <property type="project" value="UniProtKB-UniRule"/>
</dbReference>
<dbReference type="EC" id="2.5.1.6" evidence="5 14"/>
<dbReference type="NCBIfam" id="NF003366">
    <property type="entry name" value="PRK04439.1-5"/>
    <property type="match status" value="1"/>
</dbReference>
<dbReference type="PANTHER" id="PTHR36697:SF1">
    <property type="entry name" value="S-ADENOSYLMETHIONINE SYNTHASE"/>
    <property type="match status" value="1"/>
</dbReference>
<evidence type="ECO:0000256" key="7">
    <source>
        <dbReference type="ARBA" id="ARBA00022563"/>
    </source>
</evidence>
<evidence type="ECO:0000256" key="8">
    <source>
        <dbReference type="ARBA" id="ARBA00022679"/>
    </source>
</evidence>
<dbReference type="InterPro" id="IPR042544">
    <property type="entry name" value="AdoMet_synthase_3"/>
</dbReference>
<gene>
    <name evidence="14" type="primary">mat</name>
    <name evidence="16" type="ORF">D1868_00950</name>
</gene>
<dbReference type="Proteomes" id="UP000423396">
    <property type="component" value="Chromosome"/>
</dbReference>
<dbReference type="InterPro" id="IPR027790">
    <property type="entry name" value="AdoMet_synthase_2_family"/>
</dbReference>
<name>A0A650CLE9_9CREN</name>
<evidence type="ECO:0000256" key="11">
    <source>
        <dbReference type="ARBA" id="ARBA00022842"/>
    </source>
</evidence>
<feature type="coiled-coil region" evidence="15">
    <location>
        <begin position="220"/>
        <end position="247"/>
    </location>
</feature>
<evidence type="ECO:0000313" key="16">
    <source>
        <dbReference type="EMBL" id="QGR18704.1"/>
    </source>
</evidence>
<organism evidence="16 17">
    <name type="scientific">Stygiolobus azoricus</name>
    <dbReference type="NCBI Taxonomy" id="41675"/>
    <lineage>
        <taxon>Archaea</taxon>
        <taxon>Thermoproteota</taxon>
        <taxon>Thermoprotei</taxon>
        <taxon>Sulfolobales</taxon>
        <taxon>Sulfolobaceae</taxon>
        <taxon>Stygiolobus</taxon>
    </lineage>
</organism>
<keyword evidence="9 14" id="KW-0547">Nucleotide-binding</keyword>
<evidence type="ECO:0000256" key="15">
    <source>
        <dbReference type="SAM" id="Coils"/>
    </source>
</evidence>